<sequence>MQHRRWKGTRGTPRGWTQGAGAPARCYTHSTHSPPARTQEGRSRPRGGAGATGGRGAGARRTPAVPQAQGKAPQRERQRAPRPPPPTHTHTELSRGYGGPSEGQGGTNRHQENPQGPGGRAQEPRAVGATGAAAGQGKKHTHTPLEEVRRGAGGKGATRGSGQRRKNKSPRCRGRRKSRGGADKRGVRAAAERRGGGGRKKRNPDESQAAGDAHAHTADGGRNGNEEGEEATTHGTAGGRRREWRDGARLELNTAELSMPERGVHQSSTTLLCRSHTLLCSHIKRKRLKSLVAFAPKPGHHQANNTGHDVD</sequence>
<feature type="compositionally biased region" description="Low complexity" evidence="1">
    <location>
        <begin position="126"/>
        <end position="136"/>
    </location>
</feature>
<evidence type="ECO:0000256" key="1">
    <source>
        <dbReference type="SAM" id="MobiDB-lite"/>
    </source>
</evidence>
<gene>
    <name evidence="2" type="ORF">WMY93_014577</name>
</gene>
<accession>A0AAW0NZL5</accession>
<name>A0AAW0NZL5_9GOBI</name>
<feature type="region of interest" description="Disordered" evidence="1">
    <location>
        <begin position="1"/>
        <end position="245"/>
    </location>
</feature>
<feature type="compositionally biased region" description="Gly residues" evidence="1">
    <location>
        <begin position="47"/>
        <end position="57"/>
    </location>
</feature>
<reference evidence="3" key="1">
    <citation type="submission" date="2024-04" db="EMBL/GenBank/DDBJ databases">
        <title>Salinicola lusitanus LLJ914,a marine bacterium isolated from the Okinawa Trough.</title>
        <authorList>
            <person name="Li J."/>
        </authorList>
    </citation>
    <scope>NUCLEOTIDE SEQUENCE [LARGE SCALE GENOMIC DNA]</scope>
</reference>
<evidence type="ECO:0000313" key="3">
    <source>
        <dbReference type="Proteomes" id="UP001460270"/>
    </source>
</evidence>
<dbReference type="EMBL" id="JBBPFD010000010">
    <property type="protein sequence ID" value="KAK7909893.1"/>
    <property type="molecule type" value="Genomic_DNA"/>
</dbReference>
<feature type="compositionally biased region" description="Gly residues" evidence="1">
    <location>
        <begin position="96"/>
        <end position="106"/>
    </location>
</feature>
<feature type="compositionally biased region" description="Basic and acidic residues" evidence="1">
    <location>
        <begin position="180"/>
        <end position="195"/>
    </location>
</feature>
<protein>
    <submittedName>
        <fullName evidence="2">Uncharacterized protein</fullName>
    </submittedName>
</protein>
<keyword evidence="3" id="KW-1185">Reference proteome</keyword>
<organism evidence="2 3">
    <name type="scientific">Mugilogobius chulae</name>
    <name type="common">yellowstripe goby</name>
    <dbReference type="NCBI Taxonomy" id="88201"/>
    <lineage>
        <taxon>Eukaryota</taxon>
        <taxon>Metazoa</taxon>
        <taxon>Chordata</taxon>
        <taxon>Craniata</taxon>
        <taxon>Vertebrata</taxon>
        <taxon>Euteleostomi</taxon>
        <taxon>Actinopterygii</taxon>
        <taxon>Neopterygii</taxon>
        <taxon>Teleostei</taxon>
        <taxon>Neoteleostei</taxon>
        <taxon>Acanthomorphata</taxon>
        <taxon>Gobiaria</taxon>
        <taxon>Gobiiformes</taxon>
        <taxon>Gobioidei</taxon>
        <taxon>Gobiidae</taxon>
        <taxon>Gobionellinae</taxon>
        <taxon>Mugilogobius</taxon>
    </lineage>
</organism>
<dbReference type="Proteomes" id="UP001460270">
    <property type="component" value="Unassembled WGS sequence"/>
</dbReference>
<dbReference type="AlphaFoldDB" id="A0AAW0NZL5"/>
<comment type="caution">
    <text evidence="2">The sequence shown here is derived from an EMBL/GenBank/DDBJ whole genome shotgun (WGS) entry which is preliminary data.</text>
</comment>
<feature type="compositionally biased region" description="Basic residues" evidence="1">
    <location>
        <begin position="162"/>
        <end position="179"/>
    </location>
</feature>
<evidence type="ECO:0000313" key="2">
    <source>
        <dbReference type="EMBL" id="KAK7909893.1"/>
    </source>
</evidence>
<proteinExistence type="predicted"/>